<feature type="transmembrane region" description="Helical" evidence="1">
    <location>
        <begin position="186"/>
        <end position="204"/>
    </location>
</feature>
<keyword evidence="1" id="KW-1133">Transmembrane helix</keyword>
<dbReference type="AlphaFoldDB" id="A0A840NES8"/>
<evidence type="ECO:0000259" key="2">
    <source>
        <dbReference type="Pfam" id="PF02517"/>
    </source>
</evidence>
<reference evidence="3 4" key="1">
    <citation type="submission" date="2020-08" db="EMBL/GenBank/DDBJ databases">
        <title>Sequencing the genomes of 1000 actinobacteria strains.</title>
        <authorList>
            <person name="Klenk H.-P."/>
        </authorList>
    </citation>
    <scope>NUCLEOTIDE SEQUENCE [LARGE SCALE GENOMIC DNA]</scope>
    <source>
        <strain evidence="3 4">DSM 45582</strain>
    </source>
</reference>
<proteinExistence type="predicted"/>
<keyword evidence="4" id="KW-1185">Reference proteome</keyword>
<feature type="transmembrane region" description="Helical" evidence="1">
    <location>
        <begin position="76"/>
        <end position="96"/>
    </location>
</feature>
<accession>A0A840NES8</accession>
<gene>
    <name evidence="3" type="ORF">BJ969_001871</name>
</gene>
<feature type="domain" description="CAAX prenyl protease 2/Lysostaphin resistance protein A-like" evidence="2">
    <location>
        <begin position="156"/>
        <end position="245"/>
    </location>
</feature>
<feature type="transmembrane region" description="Helical" evidence="1">
    <location>
        <begin position="32"/>
        <end position="56"/>
    </location>
</feature>
<feature type="transmembrane region" description="Helical" evidence="1">
    <location>
        <begin position="116"/>
        <end position="134"/>
    </location>
</feature>
<evidence type="ECO:0000256" key="1">
    <source>
        <dbReference type="SAM" id="Phobius"/>
    </source>
</evidence>
<dbReference type="Proteomes" id="UP000580474">
    <property type="component" value="Unassembled WGS sequence"/>
</dbReference>
<dbReference type="RefSeq" id="WP_184478504.1">
    <property type="nucleotide sequence ID" value="NZ_JACHIV010000001.1"/>
</dbReference>
<name>A0A840NES8_9PSEU</name>
<dbReference type="GO" id="GO:0006508">
    <property type="term" value="P:proteolysis"/>
    <property type="evidence" value="ECO:0007669"/>
    <property type="project" value="UniProtKB-KW"/>
</dbReference>
<dbReference type="GO" id="GO:0080120">
    <property type="term" value="P:CAAX-box protein maturation"/>
    <property type="evidence" value="ECO:0007669"/>
    <property type="project" value="UniProtKB-ARBA"/>
</dbReference>
<keyword evidence="1" id="KW-0472">Membrane</keyword>
<dbReference type="Pfam" id="PF02517">
    <property type="entry name" value="Rce1-like"/>
    <property type="match status" value="1"/>
</dbReference>
<sequence length="304" mass="33618">MLQEQQPPTTPMEAVPYHLLQRTSRHRWWRPLLGFVLLPVLAGAFALVVAGALIGLAALNGVEMDDFGFTDPTWEYGAMMLSVAALLPAVLVTARWVHGRPVGKLSSVDGRLRWRWMWRCAGWALLGYAAVLAFDLARGSTPDLAGWPGWPHYLLLALITLAVVPFQAAAEEYLCRGFLLQGFASWLRTPWPGAVLAALLFVVLHEYDDPLVIADLFVTAMAMSWLTIRTGGLEAAIALHVVNNVSAVLLDSTQGVPGLEQAGDFSAWQVLPITILTVLYTWWIDRLFRRSGLSRTFRRAESAE</sequence>
<keyword evidence="1" id="KW-0812">Transmembrane</keyword>
<keyword evidence="3" id="KW-0378">Hydrolase</keyword>
<dbReference type="InterPro" id="IPR003675">
    <property type="entry name" value="Rce1/LyrA-like_dom"/>
</dbReference>
<feature type="transmembrane region" description="Helical" evidence="1">
    <location>
        <begin position="154"/>
        <end position="174"/>
    </location>
</feature>
<protein>
    <submittedName>
        <fullName evidence="3">Membrane protease YdiL (CAAX protease family)</fullName>
    </submittedName>
</protein>
<keyword evidence="3" id="KW-0645">Protease</keyword>
<comment type="caution">
    <text evidence="3">The sequence shown here is derived from an EMBL/GenBank/DDBJ whole genome shotgun (WGS) entry which is preliminary data.</text>
</comment>
<feature type="transmembrane region" description="Helical" evidence="1">
    <location>
        <begin position="265"/>
        <end position="284"/>
    </location>
</feature>
<dbReference type="EMBL" id="JACHIV010000001">
    <property type="protein sequence ID" value="MBB5068783.1"/>
    <property type="molecule type" value="Genomic_DNA"/>
</dbReference>
<evidence type="ECO:0000313" key="4">
    <source>
        <dbReference type="Proteomes" id="UP000580474"/>
    </source>
</evidence>
<evidence type="ECO:0000313" key="3">
    <source>
        <dbReference type="EMBL" id="MBB5068783.1"/>
    </source>
</evidence>
<dbReference type="GO" id="GO:0004175">
    <property type="term" value="F:endopeptidase activity"/>
    <property type="evidence" value="ECO:0007669"/>
    <property type="project" value="UniProtKB-ARBA"/>
</dbReference>
<organism evidence="3 4">
    <name type="scientific">Saccharopolyspora gloriosae</name>
    <dbReference type="NCBI Taxonomy" id="455344"/>
    <lineage>
        <taxon>Bacteria</taxon>
        <taxon>Bacillati</taxon>
        <taxon>Actinomycetota</taxon>
        <taxon>Actinomycetes</taxon>
        <taxon>Pseudonocardiales</taxon>
        <taxon>Pseudonocardiaceae</taxon>
        <taxon>Saccharopolyspora</taxon>
    </lineage>
</organism>